<dbReference type="InterPro" id="IPR011234">
    <property type="entry name" value="Fumarylacetoacetase-like_C"/>
</dbReference>
<keyword evidence="5" id="KW-1185">Reference proteome</keyword>
<dbReference type="SUPFAM" id="SSF56529">
    <property type="entry name" value="FAH"/>
    <property type="match status" value="1"/>
</dbReference>
<dbReference type="AlphaFoldDB" id="E6WX46"/>
<dbReference type="STRING" id="743721.Psesu_2921"/>
<evidence type="ECO:0000256" key="2">
    <source>
        <dbReference type="ARBA" id="ARBA00022723"/>
    </source>
</evidence>
<name>E6WX46_PSEUU</name>
<proteinExistence type="inferred from homology"/>
<dbReference type="GO" id="GO:0016787">
    <property type="term" value="F:hydrolase activity"/>
    <property type="evidence" value="ECO:0007669"/>
    <property type="project" value="UniProtKB-KW"/>
</dbReference>
<dbReference type="PANTHER" id="PTHR42796:SF7">
    <property type="entry name" value="2-DEHYDRO-3-DEOXY-D-ARABINONATE DEHYDRATASE"/>
    <property type="match status" value="1"/>
</dbReference>
<evidence type="ECO:0000256" key="1">
    <source>
        <dbReference type="ARBA" id="ARBA00010211"/>
    </source>
</evidence>
<comment type="similarity">
    <text evidence="1">Belongs to the FAH family.</text>
</comment>
<dbReference type="HOGENOM" id="CLU_078481_0_0_6"/>
<evidence type="ECO:0000313" key="4">
    <source>
        <dbReference type="EMBL" id="ADV28745.1"/>
    </source>
</evidence>
<gene>
    <name evidence="4" type="ordered locus">Psesu_2921</name>
</gene>
<keyword evidence="4" id="KW-0378">Hydrolase</keyword>
<dbReference type="Pfam" id="PF01557">
    <property type="entry name" value="FAA_hydrolase"/>
    <property type="match status" value="1"/>
</dbReference>
<dbReference type="GO" id="GO:0044281">
    <property type="term" value="P:small molecule metabolic process"/>
    <property type="evidence" value="ECO:0007669"/>
    <property type="project" value="UniProtKB-ARBA"/>
</dbReference>
<evidence type="ECO:0000259" key="3">
    <source>
        <dbReference type="Pfam" id="PF01557"/>
    </source>
</evidence>
<accession>E6WX46</accession>
<dbReference type="GO" id="GO:0046872">
    <property type="term" value="F:metal ion binding"/>
    <property type="evidence" value="ECO:0007669"/>
    <property type="project" value="UniProtKB-KW"/>
</dbReference>
<dbReference type="Proteomes" id="UP000008632">
    <property type="component" value="Chromosome"/>
</dbReference>
<dbReference type="Gene3D" id="3.90.850.10">
    <property type="entry name" value="Fumarylacetoacetase-like, C-terminal domain"/>
    <property type="match status" value="1"/>
</dbReference>
<dbReference type="InterPro" id="IPR051121">
    <property type="entry name" value="FAH"/>
</dbReference>
<keyword evidence="2" id="KW-0479">Metal-binding</keyword>
<dbReference type="RefSeq" id="WP_013536570.1">
    <property type="nucleotide sequence ID" value="NC_014924.1"/>
</dbReference>
<organism evidence="4 5">
    <name type="scientific">Pseudoxanthomonas suwonensis (strain 11-1)</name>
    <dbReference type="NCBI Taxonomy" id="743721"/>
    <lineage>
        <taxon>Bacteria</taxon>
        <taxon>Pseudomonadati</taxon>
        <taxon>Pseudomonadota</taxon>
        <taxon>Gammaproteobacteria</taxon>
        <taxon>Lysobacterales</taxon>
        <taxon>Lysobacteraceae</taxon>
        <taxon>Pseudoxanthomonas</taxon>
    </lineage>
</organism>
<protein>
    <submittedName>
        <fullName evidence="4">Fumarylacetoacetate (FAA) hydrolase</fullName>
    </submittedName>
</protein>
<dbReference type="eggNOG" id="COG3970">
    <property type="taxonomic scope" value="Bacteria"/>
</dbReference>
<dbReference type="EMBL" id="CP002446">
    <property type="protein sequence ID" value="ADV28745.1"/>
    <property type="molecule type" value="Genomic_DNA"/>
</dbReference>
<dbReference type="OrthoDB" id="9779415at2"/>
<dbReference type="InterPro" id="IPR036663">
    <property type="entry name" value="Fumarylacetoacetase_C_sf"/>
</dbReference>
<dbReference type="KEGG" id="psu:Psesu_2921"/>
<feature type="domain" description="Fumarylacetoacetase-like C-terminal" evidence="3">
    <location>
        <begin position="95"/>
        <end position="271"/>
    </location>
</feature>
<sequence>MTASLTRHATSDGPRWALDGHYLPAGFSLSAWLALPAAAAQAALDGAATGEPANGPLLAPIEDVQEAWASGVTYLSSRMAREAESQSADVYQKVYGAARPELFFKAAGWRTVGHGQPIRVRADSHWNVPEPELVLLVDTSGAIRGYSVGNDVSSRSIEGENPLYLPQAKVYDGSCAIGPAIRLCPAAAMTDLPIGLRILRGGEEAFAGQTRTSQIKRGLDELAGYLVRELSFPFGAFLFTGTGIVPDETFTLQSGDVVRIEIDGLVLENPVQ</sequence>
<evidence type="ECO:0000313" key="5">
    <source>
        <dbReference type="Proteomes" id="UP000008632"/>
    </source>
</evidence>
<dbReference type="PANTHER" id="PTHR42796">
    <property type="entry name" value="FUMARYLACETOACETATE HYDROLASE DOMAIN-CONTAINING PROTEIN 2A-RELATED"/>
    <property type="match status" value="1"/>
</dbReference>
<reference evidence="4 5" key="1">
    <citation type="submission" date="2011-01" db="EMBL/GenBank/DDBJ databases">
        <title>Complete sequence of Pseudoxanthomonas suwonensis 11-1.</title>
        <authorList>
            <consortium name="US DOE Joint Genome Institute"/>
            <person name="Lucas S."/>
            <person name="Copeland A."/>
            <person name="Lapidus A."/>
            <person name="Cheng J.-F."/>
            <person name="Goodwin L."/>
            <person name="Pitluck S."/>
            <person name="Teshima H."/>
            <person name="Detter J.C."/>
            <person name="Han C."/>
            <person name="Tapia R."/>
            <person name="Land M."/>
            <person name="Hauser L."/>
            <person name="Kyrpides N."/>
            <person name="Ivanova N."/>
            <person name="Ovchinnikova G."/>
            <person name="Siebers A.K."/>
            <person name="Allgaier M."/>
            <person name="Thelen M.P."/>
            <person name="Hugenholtz P."/>
            <person name="Gladden J."/>
            <person name="Woyke T."/>
        </authorList>
    </citation>
    <scope>NUCLEOTIDE SEQUENCE [LARGE SCALE GENOMIC DNA]</scope>
    <source>
        <strain evidence="5">11-1</strain>
    </source>
</reference>